<evidence type="ECO:0000256" key="1">
    <source>
        <dbReference type="SAM" id="Coils"/>
    </source>
</evidence>
<dbReference type="RefSeq" id="XP_068363477.1">
    <property type="nucleotide sequence ID" value="XM_068501427.1"/>
</dbReference>
<keyword evidence="1" id="KW-0175">Coiled coil</keyword>
<proteinExistence type="predicted"/>
<comment type="caution">
    <text evidence="2">The sequence shown here is derived from an EMBL/GenBank/DDBJ whole genome shotgun (WGS) entry which is preliminary data.</text>
</comment>
<evidence type="ECO:0000313" key="3">
    <source>
        <dbReference type="Proteomes" id="UP000179807"/>
    </source>
</evidence>
<dbReference type="VEuPathDB" id="TrichDB:TRFO_20483"/>
<reference evidence="2" key="1">
    <citation type="submission" date="2016-10" db="EMBL/GenBank/DDBJ databases">
        <authorList>
            <person name="Benchimol M."/>
            <person name="Almeida L.G."/>
            <person name="Vasconcelos A.T."/>
            <person name="Perreira-Neves A."/>
            <person name="Rosa I.A."/>
            <person name="Tasca T."/>
            <person name="Bogo M.R."/>
            <person name="de Souza W."/>
        </authorList>
    </citation>
    <scope>NUCLEOTIDE SEQUENCE [LARGE SCALE GENOMIC DNA]</scope>
    <source>
        <strain evidence="2">K</strain>
    </source>
</reference>
<name>A0A1J4KLT4_9EUKA</name>
<protein>
    <submittedName>
        <fullName evidence="2">Uncharacterized protein</fullName>
    </submittedName>
</protein>
<keyword evidence="3" id="KW-1185">Reference proteome</keyword>
<dbReference type="EMBL" id="MLAK01000615">
    <property type="protein sequence ID" value="OHT10341.1"/>
    <property type="molecule type" value="Genomic_DNA"/>
</dbReference>
<dbReference type="Proteomes" id="UP000179807">
    <property type="component" value="Unassembled WGS sequence"/>
</dbReference>
<dbReference type="GeneID" id="94836131"/>
<gene>
    <name evidence="2" type="ORF">TRFO_20483</name>
</gene>
<organism evidence="2 3">
    <name type="scientific">Tritrichomonas foetus</name>
    <dbReference type="NCBI Taxonomy" id="1144522"/>
    <lineage>
        <taxon>Eukaryota</taxon>
        <taxon>Metamonada</taxon>
        <taxon>Parabasalia</taxon>
        <taxon>Tritrichomonadida</taxon>
        <taxon>Tritrichomonadidae</taxon>
        <taxon>Tritrichomonas</taxon>
    </lineage>
</organism>
<evidence type="ECO:0000313" key="2">
    <source>
        <dbReference type="EMBL" id="OHT10341.1"/>
    </source>
</evidence>
<dbReference type="AlphaFoldDB" id="A0A1J4KLT4"/>
<sequence length="75" mass="8808">MKKLKKLSEFRIQVSKIVNDSIHLNIKLDKAKESINALRDVNQSLKKQIHELEEENNSLKDIKMKYEKLNGLMKS</sequence>
<accession>A0A1J4KLT4</accession>
<feature type="coiled-coil region" evidence="1">
    <location>
        <begin position="28"/>
        <end position="72"/>
    </location>
</feature>